<proteinExistence type="predicted"/>
<protein>
    <submittedName>
        <fullName evidence="2">Uncharacterized protein</fullName>
    </submittedName>
</protein>
<accession>A0A6A6WPV7</accession>
<keyword evidence="1" id="KW-0812">Transmembrane</keyword>
<feature type="transmembrane region" description="Helical" evidence="1">
    <location>
        <begin position="172"/>
        <end position="194"/>
    </location>
</feature>
<organism evidence="2 3">
    <name type="scientific">Melanomma pulvis-pyrius CBS 109.77</name>
    <dbReference type="NCBI Taxonomy" id="1314802"/>
    <lineage>
        <taxon>Eukaryota</taxon>
        <taxon>Fungi</taxon>
        <taxon>Dikarya</taxon>
        <taxon>Ascomycota</taxon>
        <taxon>Pezizomycotina</taxon>
        <taxon>Dothideomycetes</taxon>
        <taxon>Pleosporomycetidae</taxon>
        <taxon>Pleosporales</taxon>
        <taxon>Melanommataceae</taxon>
        <taxon>Melanomma</taxon>
    </lineage>
</organism>
<evidence type="ECO:0000313" key="3">
    <source>
        <dbReference type="Proteomes" id="UP000799757"/>
    </source>
</evidence>
<dbReference type="AlphaFoldDB" id="A0A6A6WPV7"/>
<name>A0A6A6WPV7_9PLEO</name>
<sequence>MSAGSLLCGRFPLSTSASTVLLSGLLVPGSSLLYDMTTDRTASAASTDDSLSLASYTRFPFFMHDIRRWPRRSLPTDPLLDFSLLTGFLLRSRPRDGLRAWLRHSSPLQLTSHPYSRRPSRIDLASWTSRTDGTWGILVCWIWIWDCWLFLVEADCRRHGLESMHGAHIHGFTFTVFFLFPFPLFPFSFLFLSFPSSTCLLLPLRSLLDARASLPGLVSSRVAGRATVSGNATKVTM</sequence>
<gene>
    <name evidence="2" type="ORF">K505DRAFT_158508</name>
</gene>
<keyword evidence="3" id="KW-1185">Reference proteome</keyword>
<reference evidence="2" key="1">
    <citation type="journal article" date="2020" name="Stud. Mycol.">
        <title>101 Dothideomycetes genomes: a test case for predicting lifestyles and emergence of pathogens.</title>
        <authorList>
            <person name="Haridas S."/>
            <person name="Albert R."/>
            <person name="Binder M."/>
            <person name="Bloem J."/>
            <person name="Labutti K."/>
            <person name="Salamov A."/>
            <person name="Andreopoulos B."/>
            <person name="Baker S."/>
            <person name="Barry K."/>
            <person name="Bills G."/>
            <person name="Bluhm B."/>
            <person name="Cannon C."/>
            <person name="Castanera R."/>
            <person name="Culley D."/>
            <person name="Daum C."/>
            <person name="Ezra D."/>
            <person name="Gonzalez J."/>
            <person name="Henrissat B."/>
            <person name="Kuo A."/>
            <person name="Liang C."/>
            <person name="Lipzen A."/>
            <person name="Lutzoni F."/>
            <person name="Magnuson J."/>
            <person name="Mondo S."/>
            <person name="Nolan M."/>
            <person name="Ohm R."/>
            <person name="Pangilinan J."/>
            <person name="Park H.-J."/>
            <person name="Ramirez L."/>
            <person name="Alfaro M."/>
            <person name="Sun H."/>
            <person name="Tritt A."/>
            <person name="Yoshinaga Y."/>
            <person name="Zwiers L.-H."/>
            <person name="Turgeon B."/>
            <person name="Goodwin S."/>
            <person name="Spatafora J."/>
            <person name="Crous P."/>
            <person name="Grigoriev I."/>
        </authorList>
    </citation>
    <scope>NUCLEOTIDE SEQUENCE</scope>
    <source>
        <strain evidence="2">CBS 109.77</strain>
    </source>
</reference>
<keyword evidence="1" id="KW-0472">Membrane</keyword>
<dbReference type="EMBL" id="MU002626">
    <property type="protein sequence ID" value="KAF2785877.1"/>
    <property type="molecule type" value="Genomic_DNA"/>
</dbReference>
<evidence type="ECO:0000313" key="2">
    <source>
        <dbReference type="EMBL" id="KAF2785877.1"/>
    </source>
</evidence>
<feature type="transmembrane region" description="Helical" evidence="1">
    <location>
        <begin position="133"/>
        <end position="151"/>
    </location>
</feature>
<evidence type="ECO:0000256" key="1">
    <source>
        <dbReference type="SAM" id="Phobius"/>
    </source>
</evidence>
<keyword evidence="1" id="KW-1133">Transmembrane helix</keyword>
<dbReference type="Proteomes" id="UP000799757">
    <property type="component" value="Unassembled WGS sequence"/>
</dbReference>